<comment type="subunit">
    <text evidence="8">Homodimer.</text>
</comment>
<dbReference type="CDD" id="cd04318">
    <property type="entry name" value="EcAsnRS_like_N"/>
    <property type="match status" value="1"/>
</dbReference>
<dbReference type="GO" id="GO:0005737">
    <property type="term" value="C:cytoplasm"/>
    <property type="evidence" value="ECO:0007669"/>
    <property type="project" value="UniProtKB-SubCell"/>
</dbReference>
<dbReference type="InterPro" id="IPR004364">
    <property type="entry name" value="Aa-tRNA-synt_II"/>
</dbReference>
<evidence type="ECO:0000256" key="3">
    <source>
        <dbReference type="ARBA" id="ARBA00022598"/>
    </source>
</evidence>
<evidence type="ECO:0000256" key="6">
    <source>
        <dbReference type="ARBA" id="ARBA00022917"/>
    </source>
</evidence>
<dbReference type="STRING" id="1594731.WEOB_241"/>
<dbReference type="InterPro" id="IPR004365">
    <property type="entry name" value="NA-bd_OB_tRNA"/>
</dbReference>
<dbReference type="SUPFAM" id="SSF55681">
    <property type="entry name" value="Class II aaRS and biotin synthetases"/>
    <property type="match status" value="1"/>
</dbReference>
<dbReference type="Gene3D" id="2.40.50.140">
    <property type="entry name" value="Nucleic acid-binding proteins"/>
    <property type="match status" value="1"/>
</dbReference>
<keyword evidence="5 8" id="KW-0067">ATP-binding</keyword>
<dbReference type="Gene3D" id="3.30.930.10">
    <property type="entry name" value="Bira Bifunctional Protein, Domain 2"/>
    <property type="match status" value="1"/>
</dbReference>
<dbReference type="EMBL" id="LN774881">
    <property type="protein sequence ID" value="CEN32188.1"/>
    <property type="molecule type" value="Genomic_DNA"/>
</dbReference>
<dbReference type="Pfam" id="PF01336">
    <property type="entry name" value="tRNA_anti-codon"/>
    <property type="match status" value="1"/>
</dbReference>
<dbReference type="RefSeq" id="WP_281263737.1">
    <property type="nucleotide sequence ID" value="NZ_LN774881.1"/>
</dbReference>
<dbReference type="InterPro" id="IPR004522">
    <property type="entry name" value="Asn-tRNA-ligase"/>
</dbReference>
<sequence length="468" mass="54557">MGLISPISNILKGCININTEVTVQGWIRTRRDSKLGISFLNIYDGSCLKCLQIIVNKNIENYNSDILRLTTGCSIKIIGKLINSLGKKQKYEIKAKYVKILGWIDNPSVYPISAKYHTMEYLREVPHLKPRTGLVGAITRLRHFLAQSIHNFMNKQGFFWVTTPLITSVDTEGSGKMFRVSTLDLNNLPVKSRGKINFNEDFFGKETFLTVSGQLTGESYACALSKIYTFGPTFRAEHSNTRRHLSEFWMVEPEMAFSTLEDIIILAEKMLKYIFHEILTNSYEEIKFFQKKIHRFEKYNYIKQLTSTDFVHIEYSEVINILKKNNKFFKNTISWGMDLSFEHECYLTEKYFGCPIVIKNYPKEIKAFYMRINEDSKTVAAMDILFPRIGEIIGGSQREERLEKLDKRMEEIGLNKKEYWWYRDLRRYGTVPHSGFGLGLERLMVYITGIKNIKDVVPFPRTFHNAHF</sequence>
<evidence type="ECO:0000256" key="2">
    <source>
        <dbReference type="ARBA" id="ARBA00022490"/>
    </source>
</evidence>
<dbReference type="InterPro" id="IPR045864">
    <property type="entry name" value="aa-tRNA-synth_II/BPL/LPL"/>
</dbReference>
<keyword evidence="6 8" id="KW-0648">Protein biosynthesis</keyword>
<dbReference type="PANTHER" id="PTHR22594">
    <property type="entry name" value="ASPARTYL/LYSYL-TRNA SYNTHETASE"/>
    <property type="match status" value="1"/>
</dbReference>
<proteinExistence type="inferred from homology"/>
<dbReference type="PROSITE" id="PS50862">
    <property type="entry name" value="AA_TRNA_LIGASE_II"/>
    <property type="match status" value="1"/>
</dbReference>
<dbReference type="HAMAP" id="MF_00534">
    <property type="entry name" value="Asn_tRNA_synth"/>
    <property type="match status" value="1"/>
</dbReference>
<gene>
    <name evidence="8 10" type="primary">asnS</name>
    <name evidence="10" type="ORF">WEOB_241</name>
</gene>
<dbReference type="PATRIC" id="fig|1594731.3.peg.226"/>
<comment type="subcellular location">
    <subcellularLocation>
        <location evidence="8">Cytoplasm</location>
    </subcellularLocation>
</comment>
<keyword evidence="2 8" id="KW-0963">Cytoplasm</keyword>
<keyword evidence="11" id="KW-1185">Reference proteome</keyword>
<dbReference type="GO" id="GO:0003676">
    <property type="term" value="F:nucleic acid binding"/>
    <property type="evidence" value="ECO:0007669"/>
    <property type="project" value="InterPro"/>
</dbReference>
<dbReference type="FunFam" id="3.30.930.10:FF:000016">
    <property type="entry name" value="Asparagine--tRNA ligase"/>
    <property type="match status" value="1"/>
</dbReference>
<organism evidence="10 11">
    <name type="scientific">Candidatus Westeberhardia cardiocondylae</name>
    <dbReference type="NCBI Taxonomy" id="1594731"/>
    <lineage>
        <taxon>Bacteria</taxon>
        <taxon>Pseudomonadati</taxon>
        <taxon>Pseudomonadota</taxon>
        <taxon>Gammaproteobacteria</taxon>
        <taxon>Enterobacterales</taxon>
        <taxon>Enterobacteriaceae</taxon>
        <taxon>ant endosymbionts</taxon>
        <taxon>Candidatus Westeberhardia</taxon>
    </lineage>
</organism>
<feature type="domain" description="Aminoacyl-transfer RNA synthetases class-II family profile" evidence="9">
    <location>
        <begin position="140"/>
        <end position="458"/>
    </location>
</feature>
<dbReference type="CDD" id="cd00776">
    <property type="entry name" value="AsxRS_core"/>
    <property type="match status" value="1"/>
</dbReference>
<keyword evidence="4 8" id="KW-0547">Nucleotide-binding</keyword>
<dbReference type="AlphaFoldDB" id="A0A0H5BWW9"/>
<name>A0A0H5BWW9_9ENTR</name>
<dbReference type="Proteomes" id="UP000242753">
    <property type="component" value="Chromosome I"/>
</dbReference>
<dbReference type="NCBIfam" id="TIGR00457">
    <property type="entry name" value="asnS"/>
    <property type="match status" value="1"/>
</dbReference>
<dbReference type="KEGG" id="wca:WEOB_241"/>
<dbReference type="PRINTS" id="PR01042">
    <property type="entry name" value="TRNASYNTHASP"/>
</dbReference>
<dbReference type="InterPro" id="IPR002312">
    <property type="entry name" value="Asp/Asn-tRNA-synth_IIb"/>
</dbReference>
<keyword evidence="7 8" id="KW-0030">Aminoacyl-tRNA synthetase</keyword>
<dbReference type="EC" id="6.1.1.22" evidence="8"/>
<dbReference type="GO" id="GO:0005524">
    <property type="term" value="F:ATP binding"/>
    <property type="evidence" value="ECO:0007669"/>
    <property type="project" value="UniProtKB-UniRule"/>
</dbReference>
<evidence type="ECO:0000259" key="9">
    <source>
        <dbReference type="PROSITE" id="PS50862"/>
    </source>
</evidence>
<dbReference type="InterPro" id="IPR012340">
    <property type="entry name" value="NA-bd_OB-fold"/>
</dbReference>
<comment type="catalytic activity">
    <reaction evidence="8">
        <text>tRNA(Asn) + L-asparagine + ATP = L-asparaginyl-tRNA(Asn) + AMP + diphosphate + H(+)</text>
        <dbReference type="Rhea" id="RHEA:11180"/>
        <dbReference type="Rhea" id="RHEA-COMP:9659"/>
        <dbReference type="Rhea" id="RHEA-COMP:9674"/>
        <dbReference type="ChEBI" id="CHEBI:15378"/>
        <dbReference type="ChEBI" id="CHEBI:30616"/>
        <dbReference type="ChEBI" id="CHEBI:33019"/>
        <dbReference type="ChEBI" id="CHEBI:58048"/>
        <dbReference type="ChEBI" id="CHEBI:78442"/>
        <dbReference type="ChEBI" id="CHEBI:78515"/>
        <dbReference type="ChEBI" id="CHEBI:456215"/>
        <dbReference type="EC" id="6.1.1.22"/>
    </reaction>
</comment>
<evidence type="ECO:0000256" key="4">
    <source>
        <dbReference type="ARBA" id="ARBA00022741"/>
    </source>
</evidence>
<comment type="similarity">
    <text evidence="1 8">Belongs to the class-II aminoacyl-tRNA synthetase family.</text>
</comment>
<dbReference type="GO" id="GO:0004816">
    <property type="term" value="F:asparagine-tRNA ligase activity"/>
    <property type="evidence" value="ECO:0007669"/>
    <property type="project" value="UniProtKB-UniRule"/>
</dbReference>
<keyword evidence="3 8" id="KW-0436">Ligase</keyword>
<protein>
    <recommendedName>
        <fullName evidence="8">Asparagine--tRNA ligase</fullName>
        <ecNumber evidence="8">6.1.1.22</ecNumber>
    </recommendedName>
    <alternativeName>
        <fullName evidence="8">Asparaginyl-tRNA synthetase</fullName>
        <shortName evidence="8">AsnRS</shortName>
    </alternativeName>
</protein>
<accession>A0A0H5BWW9</accession>
<dbReference type="SUPFAM" id="SSF50249">
    <property type="entry name" value="Nucleic acid-binding proteins"/>
    <property type="match status" value="1"/>
</dbReference>
<dbReference type="Pfam" id="PF00152">
    <property type="entry name" value="tRNA-synt_2"/>
    <property type="match status" value="1"/>
</dbReference>
<dbReference type="PANTHER" id="PTHR22594:SF34">
    <property type="entry name" value="ASPARAGINE--TRNA LIGASE, MITOCHONDRIAL-RELATED"/>
    <property type="match status" value="1"/>
</dbReference>
<evidence type="ECO:0000256" key="5">
    <source>
        <dbReference type="ARBA" id="ARBA00022840"/>
    </source>
</evidence>
<evidence type="ECO:0000256" key="8">
    <source>
        <dbReference type="HAMAP-Rule" id="MF_00534"/>
    </source>
</evidence>
<evidence type="ECO:0000313" key="11">
    <source>
        <dbReference type="Proteomes" id="UP000242753"/>
    </source>
</evidence>
<dbReference type="NCBIfam" id="NF003037">
    <property type="entry name" value="PRK03932.1"/>
    <property type="match status" value="1"/>
</dbReference>
<evidence type="ECO:0000256" key="7">
    <source>
        <dbReference type="ARBA" id="ARBA00023146"/>
    </source>
</evidence>
<evidence type="ECO:0000256" key="1">
    <source>
        <dbReference type="ARBA" id="ARBA00008226"/>
    </source>
</evidence>
<reference evidence="11" key="1">
    <citation type="submission" date="2015-01" db="EMBL/GenBank/DDBJ databases">
        <authorList>
            <person name="Manzano-Marin A."/>
            <person name="Manzano-Marin A."/>
        </authorList>
    </citation>
    <scope>NUCLEOTIDE SEQUENCE [LARGE SCALE GENOMIC DNA]</scope>
    <source>
        <strain evidence="11">obscurior</strain>
    </source>
</reference>
<evidence type="ECO:0000313" key="10">
    <source>
        <dbReference type="EMBL" id="CEN32188.1"/>
    </source>
</evidence>
<dbReference type="InterPro" id="IPR006195">
    <property type="entry name" value="aa-tRNA-synth_II"/>
</dbReference>
<dbReference type="GO" id="GO:0006421">
    <property type="term" value="P:asparaginyl-tRNA aminoacylation"/>
    <property type="evidence" value="ECO:0007669"/>
    <property type="project" value="UniProtKB-UniRule"/>
</dbReference>